<feature type="transmembrane region" description="Helical" evidence="1">
    <location>
        <begin position="224"/>
        <end position="245"/>
    </location>
</feature>
<dbReference type="Gene3D" id="1.20.1250.20">
    <property type="entry name" value="MFS general substrate transporter like domains"/>
    <property type="match status" value="1"/>
</dbReference>
<dbReference type="SUPFAM" id="SSF103473">
    <property type="entry name" value="MFS general substrate transporter"/>
    <property type="match status" value="1"/>
</dbReference>
<keyword evidence="1" id="KW-1133">Transmembrane helix</keyword>
<dbReference type="EMBL" id="JAHLKM010000002">
    <property type="protein sequence ID" value="MCQ4332587.1"/>
    <property type="molecule type" value="Genomic_DNA"/>
</dbReference>
<feature type="transmembrane region" description="Helical" evidence="1">
    <location>
        <begin position="78"/>
        <end position="97"/>
    </location>
</feature>
<dbReference type="InterPro" id="IPR011701">
    <property type="entry name" value="MFS"/>
</dbReference>
<feature type="transmembrane region" description="Helical" evidence="1">
    <location>
        <begin position="257"/>
        <end position="280"/>
    </location>
</feature>
<dbReference type="RefSeq" id="WP_256028513.1">
    <property type="nucleotide sequence ID" value="NZ_JAHLKM010000002.1"/>
</dbReference>
<dbReference type="InterPro" id="IPR052524">
    <property type="entry name" value="MFS_Cyanate_Porter"/>
</dbReference>
<organism evidence="3 4">
    <name type="scientific">Natronomonas aquatica</name>
    <dbReference type="NCBI Taxonomy" id="2841590"/>
    <lineage>
        <taxon>Archaea</taxon>
        <taxon>Methanobacteriati</taxon>
        <taxon>Methanobacteriota</taxon>
        <taxon>Stenosarchaea group</taxon>
        <taxon>Halobacteria</taxon>
        <taxon>Halobacteriales</taxon>
        <taxon>Natronomonadaceae</taxon>
        <taxon>Natronomonas</taxon>
    </lineage>
</organism>
<feature type="transmembrane region" description="Helical" evidence="1">
    <location>
        <begin position="133"/>
        <end position="155"/>
    </location>
</feature>
<feature type="transmembrane region" description="Helical" evidence="1">
    <location>
        <begin position="170"/>
        <end position="192"/>
    </location>
</feature>
<keyword evidence="1" id="KW-0472">Membrane</keyword>
<dbReference type="PANTHER" id="PTHR23523:SF2">
    <property type="entry name" value="2-NITROIMIDAZOLE TRANSPORTER"/>
    <property type="match status" value="1"/>
</dbReference>
<feature type="transmembrane region" description="Helical" evidence="1">
    <location>
        <begin position="103"/>
        <end position="121"/>
    </location>
</feature>
<accession>A0A9R1D645</accession>
<evidence type="ECO:0000313" key="4">
    <source>
        <dbReference type="Proteomes" id="UP001139494"/>
    </source>
</evidence>
<feature type="transmembrane region" description="Helical" evidence="1">
    <location>
        <begin position="345"/>
        <end position="370"/>
    </location>
</feature>
<feature type="transmembrane region" description="Helical" evidence="1">
    <location>
        <begin position="51"/>
        <end position="71"/>
    </location>
</feature>
<evidence type="ECO:0000256" key="1">
    <source>
        <dbReference type="SAM" id="Phobius"/>
    </source>
</evidence>
<dbReference type="GO" id="GO:0022857">
    <property type="term" value="F:transmembrane transporter activity"/>
    <property type="evidence" value="ECO:0007669"/>
    <property type="project" value="InterPro"/>
</dbReference>
<dbReference type="InterPro" id="IPR036259">
    <property type="entry name" value="MFS_trans_sf"/>
</dbReference>
<feature type="transmembrane region" description="Helical" evidence="1">
    <location>
        <begin position="382"/>
        <end position="401"/>
    </location>
</feature>
<keyword evidence="4" id="KW-1185">Reference proteome</keyword>
<dbReference type="PANTHER" id="PTHR23523">
    <property type="match status" value="1"/>
</dbReference>
<reference evidence="3" key="1">
    <citation type="journal article" date="2023" name="Front. Microbiol.">
        <title>Genomic-based phylogenetic and metabolic analyses of the genus Natronomonas, and description of Natronomonas aquatica sp. nov.</title>
        <authorList>
            <person name="Garcia-Roldan A."/>
            <person name="Duran-Viseras A."/>
            <person name="de la Haba R.R."/>
            <person name="Corral P."/>
            <person name="Sanchez-Porro C."/>
            <person name="Ventosa A."/>
        </authorList>
    </citation>
    <scope>NUCLEOTIDE SEQUENCE</scope>
    <source>
        <strain evidence="3">F2-12</strain>
    </source>
</reference>
<feature type="transmembrane region" description="Helical" evidence="1">
    <location>
        <begin position="12"/>
        <end position="31"/>
    </location>
</feature>
<sequence length="407" mass="41226">MRFRPETIGNAVLLALGGIGYGTLMFVWFSLPAYLSPIIDTLGLSGTQAGILTGAIPLTYIPLGLLSGLVIDRIGARYGIGIGVALAGLGQFGRAFAADFPTMLALTLLMGVGATGLTFGLPKLAAELYPSELVGRAASVYLVLSYAGSATAFSVGRPIVGPLLGGWRPLFAASGTTAVVFAGVWAVAAWYVPPGQNADDGDGTFERRSLLADIRAVVRHRDMLLLIVLGTMYLFVLHGIQGWLVTVLETRGVDPGIAGSVTALLVAGQAVGVVVVPALAERFDRLRLSIAGCGVVGAVGALGLLATPTLVLALAIPVVLVGFGMGGLSPLVRSVPVELEGIGPSLTGTAVGLIFAIGEIGGFLGPALIGTLRDLTGSFTPGIVLSAAAAIVAALAGVSLSDLDDAD</sequence>
<name>A0A9R1D645_9EURY</name>
<evidence type="ECO:0000259" key="2">
    <source>
        <dbReference type="PROSITE" id="PS50850"/>
    </source>
</evidence>
<feature type="transmembrane region" description="Helical" evidence="1">
    <location>
        <begin position="292"/>
        <end position="325"/>
    </location>
</feature>
<dbReference type="AlphaFoldDB" id="A0A9R1D645"/>
<dbReference type="PROSITE" id="PS50850">
    <property type="entry name" value="MFS"/>
    <property type="match status" value="1"/>
</dbReference>
<dbReference type="Proteomes" id="UP001139494">
    <property type="component" value="Unassembled WGS sequence"/>
</dbReference>
<comment type="caution">
    <text evidence="3">The sequence shown here is derived from an EMBL/GenBank/DDBJ whole genome shotgun (WGS) entry which is preliminary data.</text>
</comment>
<evidence type="ECO:0000313" key="3">
    <source>
        <dbReference type="EMBL" id="MCQ4332587.1"/>
    </source>
</evidence>
<keyword evidence="1" id="KW-0812">Transmembrane</keyword>
<proteinExistence type="predicted"/>
<protein>
    <submittedName>
        <fullName evidence="3">MFS transporter</fullName>
    </submittedName>
</protein>
<dbReference type="InterPro" id="IPR020846">
    <property type="entry name" value="MFS_dom"/>
</dbReference>
<dbReference type="Pfam" id="PF07690">
    <property type="entry name" value="MFS_1"/>
    <property type="match status" value="1"/>
</dbReference>
<feature type="domain" description="Major facilitator superfamily (MFS) profile" evidence="2">
    <location>
        <begin position="10"/>
        <end position="405"/>
    </location>
</feature>
<gene>
    <name evidence="3" type="ORF">KM295_03595</name>
</gene>